<dbReference type="EMBL" id="JBBLXS010000537">
    <property type="protein sequence ID" value="MEK0188181.1"/>
    <property type="molecule type" value="Genomic_DNA"/>
</dbReference>
<dbReference type="InterPro" id="IPR010985">
    <property type="entry name" value="Ribbon_hlx_hlx"/>
</dbReference>
<keyword evidence="2" id="KW-1185">Reference proteome</keyword>
<comment type="caution">
    <text evidence="1">The sequence shown here is derived from an EMBL/GenBank/DDBJ whole genome shotgun (WGS) entry which is preliminary data.</text>
</comment>
<dbReference type="SUPFAM" id="SSF47598">
    <property type="entry name" value="Ribbon-helix-helix"/>
    <property type="match status" value="1"/>
</dbReference>
<proteinExistence type="predicted"/>
<evidence type="ECO:0000313" key="2">
    <source>
        <dbReference type="Proteomes" id="UP001384579"/>
    </source>
</evidence>
<evidence type="ECO:0000313" key="1">
    <source>
        <dbReference type="EMBL" id="MEK0188181.1"/>
    </source>
</evidence>
<accession>A0ABU8YV55</accession>
<name>A0ABU8YV55_9CYAN</name>
<sequence length="52" mass="6091">MSKNVKVLTIRLPEVEMLRLEAYCANSGRTKTDVIREQIRNLKVEDKLLYPD</sequence>
<evidence type="ECO:0008006" key="3">
    <source>
        <dbReference type="Google" id="ProtNLM"/>
    </source>
</evidence>
<organism evidence="1 2">
    <name type="scientific">Microcoleus anatoxicus PTRS2</name>
    <dbReference type="NCBI Taxonomy" id="2705321"/>
    <lineage>
        <taxon>Bacteria</taxon>
        <taxon>Bacillati</taxon>
        <taxon>Cyanobacteriota</taxon>
        <taxon>Cyanophyceae</taxon>
        <taxon>Oscillatoriophycideae</taxon>
        <taxon>Oscillatoriales</taxon>
        <taxon>Microcoleaceae</taxon>
        <taxon>Microcoleus</taxon>
        <taxon>Microcoleus anatoxicus</taxon>
    </lineage>
</organism>
<reference evidence="1 2" key="1">
    <citation type="journal article" date="2020" name="Harmful Algae">
        <title>Molecular and morphological characterization of a novel dihydroanatoxin-a producing Microcoleus species (cyanobacteria) from the Russian River, California, USA.</title>
        <authorList>
            <person name="Conklin K.Y."/>
            <person name="Stancheva R."/>
            <person name="Otten T.G."/>
            <person name="Fadness R."/>
            <person name="Boyer G.L."/>
            <person name="Read B."/>
            <person name="Zhang X."/>
            <person name="Sheath R.G."/>
        </authorList>
    </citation>
    <scope>NUCLEOTIDE SEQUENCE [LARGE SCALE GENOMIC DNA]</scope>
    <source>
        <strain evidence="1 2">PTRS2</strain>
    </source>
</reference>
<gene>
    <name evidence="1" type="ORF">WMG39_25555</name>
</gene>
<protein>
    <recommendedName>
        <fullName evidence="3">Ribbon-helix-helix protein CopG domain-containing protein</fullName>
    </recommendedName>
</protein>
<dbReference type="Proteomes" id="UP001384579">
    <property type="component" value="Unassembled WGS sequence"/>
</dbReference>
<dbReference type="RefSeq" id="WP_293339280.1">
    <property type="nucleotide sequence ID" value="NZ_JBBLXS010000537.1"/>
</dbReference>